<dbReference type="InterPro" id="IPR032834">
    <property type="entry name" value="NatK-like_C"/>
</dbReference>
<feature type="transmembrane region" description="Helical" evidence="2">
    <location>
        <begin position="80"/>
        <end position="103"/>
    </location>
</feature>
<evidence type="ECO:0000256" key="2">
    <source>
        <dbReference type="SAM" id="Phobius"/>
    </source>
</evidence>
<evidence type="ECO:0000313" key="5">
    <source>
        <dbReference type="Proteomes" id="UP000249013"/>
    </source>
</evidence>
<dbReference type="InterPro" id="IPR036890">
    <property type="entry name" value="HATPase_C_sf"/>
</dbReference>
<keyword evidence="1" id="KW-0175">Coiled coil</keyword>
<sequence length="435" mass="50671">MSIEIICSEVHFWVMIILYLLLYQQISGIKFQKRWFIIIPLIFRILFLIIPILGYFGSLLFLVIYSLYKNYYQNRLLDIFYGFYPIIIESLFSKLFTHFIFPLFGISFDIVSNNYILLFIVELLIYPIYYLLIRVLKVDFSCLQKSLKKQNFNPFLWLVDITMVVYFCILQLLMIFDVNFNSFLSYRKLLVGIYLILFFMMLIYINGTCKEKLEQEVLEQKDRQLADLSNYNKQIEHLYKEIKNFRHDYVNILSSIKTGIDNRDIDAISDVYQKVLAKSGQRIQGNRYNITNLINVENEAIKSVLSAKVLEAQDKGININIEVGDSFVNPKIDLLDFVTILSILIDNAIEGVQPDSNHSITVALIAGEEDALIVENTTLKEKIDISQIYSYGFSTKGTDRGIGLSNVIHILDNYPNVTLQTQSSHHIFKQTLKMK</sequence>
<dbReference type="Proteomes" id="UP000249013">
    <property type="component" value="Chromosome 1"/>
</dbReference>
<feature type="domain" description="Sensor histidine kinase NatK-like C-terminal" evidence="3">
    <location>
        <begin position="333"/>
        <end position="433"/>
    </location>
</feature>
<dbReference type="Gene3D" id="3.30.565.10">
    <property type="entry name" value="Histidine kinase-like ATPase, C-terminal domain"/>
    <property type="match status" value="1"/>
</dbReference>
<dbReference type="EC" id="2.7.13.-" evidence="4"/>
<evidence type="ECO:0000256" key="1">
    <source>
        <dbReference type="SAM" id="Coils"/>
    </source>
</evidence>
<dbReference type="GO" id="GO:0016301">
    <property type="term" value="F:kinase activity"/>
    <property type="evidence" value="ECO:0007669"/>
    <property type="project" value="UniProtKB-KW"/>
</dbReference>
<protein>
    <submittedName>
        <fullName evidence="4">Two-component system sensor histidine kinase</fullName>
        <ecNumber evidence="4">2.7.13.-</ecNumber>
    </submittedName>
</protein>
<feature type="transmembrane region" description="Helical" evidence="2">
    <location>
        <begin position="12"/>
        <end position="29"/>
    </location>
</feature>
<feature type="transmembrane region" description="Helical" evidence="2">
    <location>
        <begin position="115"/>
        <end position="133"/>
    </location>
</feature>
<keyword evidence="2" id="KW-0472">Membrane</keyword>
<organism evidence="4 5">
    <name type="scientific">Streptococcus gallolyticus</name>
    <dbReference type="NCBI Taxonomy" id="315405"/>
    <lineage>
        <taxon>Bacteria</taxon>
        <taxon>Bacillati</taxon>
        <taxon>Bacillota</taxon>
        <taxon>Bacilli</taxon>
        <taxon>Lactobacillales</taxon>
        <taxon>Streptococcaceae</taxon>
        <taxon>Streptococcus</taxon>
    </lineage>
</organism>
<dbReference type="Pfam" id="PF14501">
    <property type="entry name" value="HATPase_c_5"/>
    <property type="match status" value="1"/>
</dbReference>
<feature type="transmembrane region" description="Helical" evidence="2">
    <location>
        <begin position="35"/>
        <end position="68"/>
    </location>
</feature>
<evidence type="ECO:0000313" key="4">
    <source>
        <dbReference type="EMBL" id="SQG78960.1"/>
    </source>
</evidence>
<keyword evidence="4" id="KW-0808">Transferase</keyword>
<name>A0AA94S9B8_9STRE</name>
<evidence type="ECO:0000259" key="3">
    <source>
        <dbReference type="Pfam" id="PF14501"/>
    </source>
</evidence>
<reference evidence="4 5" key="1">
    <citation type="submission" date="2018-06" db="EMBL/GenBank/DDBJ databases">
        <authorList>
            <consortium name="Pathogen Informatics"/>
            <person name="Doyle S."/>
        </authorList>
    </citation>
    <scope>NUCLEOTIDE SEQUENCE [LARGE SCALE GENOMIC DNA]</scope>
    <source>
        <strain evidence="4 5">NCTC13773</strain>
    </source>
</reference>
<keyword evidence="4" id="KW-0418">Kinase</keyword>
<feature type="coiled-coil region" evidence="1">
    <location>
        <begin position="221"/>
        <end position="248"/>
    </location>
</feature>
<dbReference type="PANTHER" id="PTHR40448">
    <property type="entry name" value="TWO-COMPONENT SENSOR HISTIDINE KINASE"/>
    <property type="match status" value="1"/>
</dbReference>
<gene>
    <name evidence="4" type="primary">comD</name>
    <name evidence="4" type="ORF">NCTC13773_00759</name>
</gene>
<dbReference type="SUPFAM" id="SSF55874">
    <property type="entry name" value="ATPase domain of HSP90 chaperone/DNA topoisomerase II/histidine kinase"/>
    <property type="match status" value="1"/>
</dbReference>
<dbReference type="GO" id="GO:0042802">
    <property type="term" value="F:identical protein binding"/>
    <property type="evidence" value="ECO:0007669"/>
    <property type="project" value="TreeGrafter"/>
</dbReference>
<dbReference type="EMBL" id="LS483409">
    <property type="protein sequence ID" value="SQG78960.1"/>
    <property type="molecule type" value="Genomic_DNA"/>
</dbReference>
<keyword evidence="2" id="KW-0812">Transmembrane</keyword>
<feature type="transmembrane region" description="Helical" evidence="2">
    <location>
        <begin position="154"/>
        <end position="176"/>
    </location>
</feature>
<dbReference type="PANTHER" id="PTHR40448:SF1">
    <property type="entry name" value="TWO-COMPONENT SENSOR HISTIDINE KINASE"/>
    <property type="match status" value="1"/>
</dbReference>
<dbReference type="RefSeq" id="WP_077496466.1">
    <property type="nucleotide sequence ID" value="NZ_LS483409.1"/>
</dbReference>
<feature type="transmembrane region" description="Helical" evidence="2">
    <location>
        <begin position="188"/>
        <end position="205"/>
    </location>
</feature>
<keyword evidence="2" id="KW-1133">Transmembrane helix</keyword>
<accession>A0AA94S9B8</accession>
<proteinExistence type="predicted"/>
<dbReference type="AlphaFoldDB" id="A0AA94S9B8"/>